<organism evidence="12 13">
    <name type="scientific">Candidatus Ornithospirochaeta avicola</name>
    <dbReference type="NCBI Taxonomy" id="2840896"/>
    <lineage>
        <taxon>Bacteria</taxon>
        <taxon>Pseudomonadati</taxon>
        <taxon>Spirochaetota</taxon>
        <taxon>Spirochaetia</taxon>
        <taxon>Spirochaetales</taxon>
        <taxon>Spirochaetaceae</taxon>
        <taxon>Spirochaetaceae incertae sedis</taxon>
        <taxon>Candidatus Ornithospirochaeta</taxon>
    </lineage>
</organism>
<accession>A0A9D1TMD4</accession>
<evidence type="ECO:0000256" key="6">
    <source>
        <dbReference type="ARBA" id="ARBA00023125"/>
    </source>
</evidence>
<dbReference type="SMART" id="SM00534">
    <property type="entry name" value="MUTSac"/>
    <property type="match status" value="1"/>
</dbReference>
<evidence type="ECO:0000256" key="3">
    <source>
        <dbReference type="ARBA" id="ARBA00022741"/>
    </source>
</evidence>
<dbReference type="AlphaFoldDB" id="A0A9D1TMD4"/>
<evidence type="ECO:0000256" key="9">
    <source>
        <dbReference type="NCBIfam" id="TIGR01070"/>
    </source>
</evidence>
<dbReference type="InterPro" id="IPR005748">
    <property type="entry name" value="DNA_mismatch_repair_MutS"/>
</dbReference>
<sequence>MAKEKDNLTPMMRQYMKIKEEHQDKVLFFRLGDFYEMFDQDAIEVSRLLNLTLTKRAGNPMCGVPYHAAKNYIKRLLDLGKKIAICEQIDLNEDSKDIAERRVVQIYTPATVVEDEFLNSTESSFIMSIYQDRKGLAVSYADITTGDFFIRNFPLERSYRELENAIYQIEPKEILVLDDFYFSDKSLRTLLDSLPVMLTKLPSFYFSKKSAKKELEEQFSKNLYSLFSIDENETCIFSSGALLKYIKEMSKTDLDQFKGISRVSAERYMFLSSSTIKSLELVSNQSSGKSEMSLLSSINRTVTSSGARMLKSFVLNPLYDRKKIDQRLSWVDYFFSRNEEEKKVRDALSISSDLERIASKISMNKIVPRDLIAISDSVSTLSSLIDENRKYLELVEGTEIDFSSLISLSLDIDKAINRECTNINGKEKIINDGYSAELDEVRNVISSSNEILSSYLNEIKNETGINNIRCGENRIIGYYLEVSKGNLNKVPSYFIRRQSLVGGERFKTEKLDEIESMISSSRENEGKIENRIYKSFISRIEEVNSSIEMLGKVISYLDVYSSLSYLAHEEDYTRPFIADEGSDLILEDARHPVVEQYLKKGEYVKNSFSSTGGRFSLITGPNMAGKSTYLRQTALIVLLSHIGSYVPASKAVIPLTDKLFCRVGAQDNLAKGESTFLVEMTECAQILRYATRNSLVIMDEIGRGTSTQDGMSIAYAVIKYMKNLGAITLFSTHYHELTGLDSYGSQLLTMKVEETKGSVIFLRKAVKGIAASSYGIHVAKLAGIPRSVIKDAQDFLKKHFADYSSLEDESLFKPDDEKANDYDDIISLIRDFDIENSSAMNALLFLLEIKKKLT</sequence>
<dbReference type="PANTHER" id="PTHR11361">
    <property type="entry name" value="DNA MISMATCH REPAIR PROTEIN MUTS FAMILY MEMBER"/>
    <property type="match status" value="1"/>
</dbReference>
<dbReference type="Pfam" id="PF05190">
    <property type="entry name" value="MutS_IV"/>
    <property type="match status" value="1"/>
</dbReference>
<evidence type="ECO:0000256" key="7">
    <source>
        <dbReference type="ARBA" id="ARBA00023204"/>
    </source>
</evidence>
<dbReference type="SUPFAM" id="SSF55271">
    <property type="entry name" value="DNA repair protein MutS, domain I"/>
    <property type="match status" value="1"/>
</dbReference>
<dbReference type="Gene3D" id="3.40.50.300">
    <property type="entry name" value="P-loop containing nucleotide triphosphate hydrolases"/>
    <property type="match status" value="1"/>
</dbReference>
<evidence type="ECO:0000256" key="4">
    <source>
        <dbReference type="ARBA" id="ARBA00022763"/>
    </source>
</evidence>
<evidence type="ECO:0000256" key="8">
    <source>
        <dbReference type="ARBA" id="ARBA00024647"/>
    </source>
</evidence>
<comment type="similarity">
    <text evidence="1 10">Belongs to the DNA mismatch repair MutS family.</text>
</comment>
<dbReference type="SUPFAM" id="SSF52540">
    <property type="entry name" value="P-loop containing nucleoside triphosphate hydrolases"/>
    <property type="match status" value="1"/>
</dbReference>
<proteinExistence type="inferred from homology"/>
<dbReference type="Pfam" id="PF01624">
    <property type="entry name" value="MutS_I"/>
    <property type="match status" value="1"/>
</dbReference>
<reference evidence="12" key="2">
    <citation type="submission" date="2021-04" db="EMBL/GenBank/DDBJ databases">
        <authorList>
            <person name="Gilroy R."/>
        </authorList>
    </citation>
    <scope>NUCLEOTIDE SEQUENCE</scope>
    <source>
        <strain evidence="12">Gambia11-129</strain>
    </source>
</reference>
<name>A0A9D1TMD4_9SPIO</name>
<dbReference type="InterPro" id="IPR045076">
    <property type="entry name" value="MutS"/>
</dbReference>
<dbReference type="GO" id="GO:0005829">
    <property type="term" value="C:cytosol"/>
    <property type="evidence" value="ECO:0007669"/>
    <property type="project" value="TreeGrafter"/>
</dbReference>
<gene>
    <name evidence="12" type="primary">mutS</name>
    <name evidence="12" type="ORF">IAB12_01205</name>
</gene>
<dbReference type="InterPro" id="IPR000432">
    <property type="entry name" value="DNA_mismatch_repair_MutS_C"/>
</dbReference>
<dbReference type="InterPro" id="IPR007696">
    <property type="entry name" value="DNA_mismatch_repair_MutS_core"/>
</dbReference>
<dbReference type="GO" id="GO:0140664">
    <property type="term" value="F:ATP-dependent DNA damage sensor activity"/>
    <property type="evidence" value="ECO:0007669"/>
    <property type="project" value="InterPro"/>
</dbReference>
<keyword evidence="5" id="KW-0067">ATP-binding</keyword>
<dbReference type="Proteomes" id="UP000823936">
    <property type="component" value="Unassembled WGS sequence"/>
</dbReference>
<dbReference type="Gene3D" id="3.40.1170.10">
    <property type="entry name" value="DNA repair protein MutS, domain I"/>
    <property type="match status" value="1"/>
</dbReference>
<dbReference type="InterPro" id="IPR036187">
    <property type="entry name" value="DNA_mismatch_repair_MutS_sf"/>
</dbReference>
<evidence type="ECO:0000256" key="5">
    <source>
        <dbReference type="ARBA" id="ARBA00022840"/>
    </source>
</evidence>
<dbReference type="Pfam" id="PF05188">
    <property type="entry name" value="MutS_II"/>
    <property type="match status" value="1"/>
</dbReference>
<evidence type="ECO:0000259" key="11">
    <source>
        <dbReference type="PROSITE" id="PS00486"/>
    </source>
</evidence>
<dbReference type="NCBIfam" id="TIGR01070">
    <property type="entry name" value="mutS1"/>
    <property type="match status" value="1"/>
</dbReference>
<dbReference type="PROSITE" id="PS00486">
    <property type="entry name" value="DNA_MISMATCH_REPAIR_2"/>
    <property type="match status" value="1"/>
</dbReference>
<dbReference type="PANTHER" id="PTHR11361:SF34">
    <property type="entry name" value="DNA MISMATCH REPAIR PROTEIN MSH1, MITOCHONDRIAL"/>
    <property type="match status" value="1"/>
</dbReference>
<dbReference type="GO" id="GO:0030983">
    <property type="term" value="F:mismatched DNA binding"/>
    <property type="evidence" value="ECO:0007669"/>
    <property type="project" value="InterPro"/>
</dbReference>
<dbReference type="InterPro" id="IPR036678">
    <property type="entry name" value="MutS_con_dom_sf"/>
</dbReference>
<dbReference type="Gene3D" id="3.30.420.110">
    <property type="entry name" value="MutS, connector domain"/>
    <property type="match status" value="1"/>
</dbReference>
<protein>
    <recommendedName>
        <fullName evidence="2 9">DNA mismatch repair protein MutS</fullName>
    </recommendedName>
</protein>
<dbReference type="Gene3D" id="1.10.1420.10">
    <property type="match status" value="2"/>
</dbReference>
<dbReference type="SUPFAM" id="SSF48334">
    <property type="entry name" value="DNA repair protein MutS, domain III"/>
    <property type="match status" value="1"/>
</dbReference>
<comment type="function">
    <text evidence="8">This protein is involved in the repair of mismatches in DNA. It is possible that it carries out the mismatch recognition step. This protein has a weak ATPase activity.</text>
</comment>
<evidence type="ECO:0000256" key="2">
    <source>
        <dbReference type="ARBA" id="ARBA00021982"/>
    </source>
</evidence>
<evidence type="ECO:0000313" key="12">
    <source>
        <dbReference type="EMBL" id="HIV98382.1"/>
    </source>
</evidence>
<evidence type="ECO:0000256" key="1">
    <source>
        <dbReference type="ARBA" id="ARBA00006271"/>
    </source>
</evidence>
<dbReference type="GO" id="GO:0005524">
    <property type="term" value="F:ATP binding"/>
    <property type="evidence" value="ECO:0007669"/>
    <property type="project" value="UniProtKB-UniRule"/>
</dbReference>
<keyword evidence="3 10" id="KW-0547">Nucleotide-binding</keyword>
<dbReference type="EMBL" id="DXHU01000005">
    <property type="protein sequence ID" value="HIV98382.1"/>
    <property type="molecule type" value="Genomic_DNA"/>
</dbReference>
<evidence type="ECO:0000313" key="13">
    <source>
        <dbReference type="Proteomes" id="UP000823936"/>
    </source>
</evidence>
<reference evidence="12" key="1">
    <citation type="journal article" date="2021" name="PeerJ">
        <title>Extensive microbial diversity within the chicken gut microbiome revealed by metagenomics and culture.</title>
        <authorList>
            <person name="Gilroy R."/>
            <person name="Ravi A."/>
            <person name="Getino M."/>
            <person name="Pursley I."/>
            <person name="Horton D.L."/>
            <person name="Alikhan N.F."/>
            <person name="Baker D."/>
            <person name="Gharbi K."/>
            <person name="Hall N."/>
            <person name="Watson M."/>
            <person name="Adriaenssens E.M."/>
            <person name="Foster-Nyarko E."/>
            <person name="Jarju S."/>
            <person name="Secka A."/>
            <person name="Antonio M."/>
            <person name="Oren A."/>
            <person name="Chaudhuri R.R."/>
            <person name="La Ragione R."/>
            <person name="Hildebrand F."/>
            <person name="Pallen M.J."/>
        </authorList>
    </citation>
    <scope>NUCLEOTIDE SEQUENCE</scope>
    <source>
        <strain evidence="12">Gambia11-129</strain>
    </source>
</reference>
<dbReference type="SUPFAM" id="SSF53150">
    <property type="entry name" value="DNA repair protein MutS, domain II"/>
    <property type="match status" value="1"/>
</dbReference>
<dbReference type="InterPro" id="IPR007695">
    <property type="entry name" value="DNA_mismatch_repair_MutS-lik_N"/>
</dbReference>
<dbReference type="SMART" id="SM00533">
    <property type="entry name" value="MUTSd"/>
    <property type="match status" value="1"/>
</dbReference>
<dbReference type="InterPro" id="IPR016151">
    <property type="entry name" value="DNA_mismatch_repair_MutS_N"/>
</dbReference>
<dbReference type="Pfam" id="PF00488">
    <property type="entry name" value="MutS_V"/>
    <property type="match status" value="1"/>
</dbReference>
<keyword evidence="7 10" id="KW-0234">DNA repair</keyword>
<dbReference type="GO" id="GO:0006298">
    <property type="term" value="P:mismatch repair"/>
    <property type="evidence" value="ECO:0007669"/>
    <property type="project" value="UniProtKB-UniRule"/>
</dbReference>
<dbReference type="PIRSF" id="PIRSF037677">
    <property type="entry name" value="DNA_mis_repair_Msh6"/>
    <property type="match status" value="1"/>
</dbReference>
<dbReference type="InterPro" id="IPR017261">
    <property type="entry name" value="DNA_mismatch_repair_MutS/MSH"/>
</dbReference>
<comment type="caution">
    <text evidence="12">The sequence shown here is derived from an EMBL/GenBank/DDBJ whole genome shotgun (WGS) entry which is preliminary data.</text>
</comment>
<keyword evidence="6 10" id="KW-0238">DNA-binding</keyword>
<dbReference type="Pfam" id="PF05192">
    <property type="entry name" value="MutS_III"/>
    <property type="match status" value="1"/>
</dbReference>
<dbReference type="InterPro" id="IPR007860">
    <property type="entry name" value="DNA_mmatch_repair_MutS_con_dom"/>
</dbReference>
<dbReference type="NCBIfam" id="NF003810">
    <property type="entry name" value="PRK05399.1"/>
    <property type="match status" value="1"/>
</dbReference>
<keyword evidence="4 10" id="KW-0227">DNA damage</keyword>
<evidence type="ECO:0000256" key="10">
    <source>
        <dbReference type="RuleBase" id="RU003756"/>
    </source>
</evidence>
<feature type="domain" description="DNA mismatch repair proteins mutS family" evidence="11">
    <location>
        <begin position="694"/>
        <end position="710"/>
    </location>
</feature>
<dbReference type="InterPro" id="IPR007861">
    <property type="entry name" value="DNA_mismatch_repair_MutS_clamp"/>
</dbReference>
<dbReference type="InterPro" id="IPR027417">
    <property type="entry name" value="P-loop_NTPase"/>
</dbReference>